<protein>
    <submittedName>
        <fullName evidence="1">Uncharacterized protein</fullName>
    </submittedName>
</protein>
<evidence type="ECO:0000313" key="1">
    <source>
        <dbReference type="EMBL" id="KAI9391633.1"/>
    </source>
</evidence>
<dbReference type="Proteomes" id="UP000006729">
    <property type="component" value="Chromosome 7"/>
</dbReference>
<organism evidence="1 2">
    <name type="scientific">Populus trichocarpa</name>
    <name type="common">Western balsam poplar</name>
    <name type="synonym">Populus balsamifera subsp. trichocarpa</name>
    <dbReference type="NCBI Taxonomy" id="3694"/>
    <lineage>
        <taxon>Eukaryota</taxon>
        <taxon>Viridiplantae</taxon>
        <taxon>Streptophyta</taxon>
        <taxon>Embryophyta</taxon>
        <taxon>Tracheophyta</taxon>
        <taxon>Spermatophyta</taxon>
        <taxon>Magnoliopsida</taxon>
        <taxon>eudicotyledons</taxon>
        <taxon>Gunneridae</taxon>
        <taxon>Pentapetalae</taxon>
        <taxon>rosids</taxon>
        <taxon>fabids</taxon>
        <taxon>Malpighiales</taxon>
        <taxon>Salicaceae</taxon>
        <taxon>Saliceae</taxon>
        <taxon>Populus</taxon>
    </lineage>
</organism>
<accession>A0ACC0SQX2</accession>
<dbReference type="EMBL" id="CM009296">
    <property type="protein sequence ID" value="KAI9391633.1"/>
    <property type="molecule type" value="Genomic_DNA"/>
</dbReference>
<evidence type="ECO:0000313" key="2">
    <source>
        <dbReference type="Proteomes" id="UP000006729"/>
    </source>
</evidence>
<name>A0ACC0SQX2_POPTR</name>
<proteinExistence type="predicted"/>
<comment type="caution">
    <text evidence="1">The sequence shown here is derived from an EMBL/GenBank/DDBJ whole genome shotgun (WGS) entry which is preliminary data.</text>
</comment>
<gene>
    <name evidence="1" type="ORF">POPTR_007G117302v4</name>
</gene>
<sequence length="74" mass="8461">MKKGIVTKEEVERCIREVLESEKSNAIRGNSDKWKKLAKTAVDISGSSDKNIEEFVTEVACKSQRYHRVRPLLP</sequence>
<reference evidence="1 2" key="1">
    <citation type="journal article" date="2006" name="Science">
        <title>The genome of black cottonwood, Populus trichocarpa (Torr. &amp; Gray).</title>
        <authorList>
            <person name="Tuskan G.A."/>
            <person name="Difazio S."/>
            <person name="Jansson S."/>
            <person name="Bohlmann J."/>
            <person name="Grigoriev I."/>
            <person name="Hellsten U."/>
            <person name="Putnam N."/>
            <person name="Ralph S."/>
            <person name="Rombauts S."/>
            <person name="Salamov A."/>
            <person name="Schein J."/>
            <person name="Sterck L."/>
            <person name="Aerts A."/>
            <person name="Bhalerao R.R."/>
            <person name="Bhalerao R.P."/>
            <person name="Blaudez D."/>
            <person name="Boerjan W."/>
            <person name="Brun A."/>
            <person name="Brunner A."/>
            <person name="Busov V."/>
            <person name="Campbell M."/>
            <person name="Carlson J."/>
            <person name="Chalot M."/>
            <person name="Chapman J."/>
            <person name="Chen G.L."/>
            <person name="Cooper D."/>
            <person name="Coutinho P.M."/>
            <person name="Couturier J."/>
            <person name="Covert S."/>
            <person name="Cronk Q."/>
            <person name="Cunningham R."/>
            <person name="Davis J."/>
            <person name="Degroeve S."/>
            <person name="Dejardin A."/>
            <person name="Depamphilis C."/>
            <person name="Detter J."/>
            <person name="Dirks B."/>
            <person name="Dubchak I."/>
            <person name="Duplessis S."/>
            <person name="Ehlting J."/>
            <person name="Ellis B."/>
            <person name="Gendler K."/>
            <person name="Goodstein D."/>
            <person name="Gribskov M."/>
            <person name="Grimwood J."/>
            <person name="Groover A."/>
            <person name="Gunter L."/>
            <person name="Hamberger B."/>
            <person name="Heinze B."/>
            <person name="Helariutta Y."/>
            <person name="Henrissat B."/>
            <person name="Holligan D."/>
            <person name="Holt R."/>
            <person name="Huang W."/>
            <person name="Islam-Faridi N."/>
            <person name="Jones S."/>
            <person name="Jones-Rhoades M."/>
            <person name="Jorgensen R."/>
            <person name="Joshi C."/>
            <person name="Kangasjarvi J."/>
            <person name="Karlsson J."/>
            <person name="Kelleher C."/>
            <person name="Kirkpatrick R."/>
            <person name="Kirst M."/>
            <person name="Kohler A."/>
            <person name="Kalluri U."/>
            <person name="Larimer F."/>
            <person name="Leebens-Mack J."/>
            <person name="Leple J.C."/>
            <person name="Locascio P."/>
            <person name="Lou Y."/>
            <person name="Lucas S."/>
            <person name="Martin F."/>
            <person name="Montanini B."/>
            <person name="Napoli C."/>
            <person name="Nelson D.R."/>
            <person name="Nelson C."/>
            <person name="Nieminen K."/>
            <person name="Nilsson O."/>
            <person name="Pereda V."/>
            <person name="Peter G."/>
            <person name="Philippe R."/>
            <person name="Pilate G."/>
            <person name="Poliakov A."/>
            <person name="Razumovskaya J."/>
            <person name="Richardson P."/>
            <person name="Rinaldi C."/>
            <person name="Ritland K."/>
            <person name="Rouze P."/>
            <person name="Ryaboy D."/>
            <person name="Schmutz J."/>
            <person name="Schrader J."/>
            <person name="Segerman B."/>
            <person name="Shin H."/>
            <person name="Siddiqui A."/>
            <person name="Sterky F."/>
            <person name="Terry A."/>
            <person name="Tsai C.J."/>
            <person name="Uberbacher E."/>
            <person name="Unneberg P."/>
            <person name="Vahala J."/>
            <person name="Wall K."/>
            <person name="Wessler S."/>
            <person name="Yang G."/>
            <person name="Yin T."/>
            <person name="Douglas C."/>
            <person name="Marra M."/>
            <person name="Sandberg G."/>
            <person name="Van de Peer Y."/>
            <person name="Rokhsar D."/>
        </authorList>
    </citation>
    <scope>NUCLEOTIDE SEQUENCE [LARGE SCALE GENOMIC DNA]</scope>
    <source>
        <strain evidence="2">cv. Nisqually</strain>
    </source>
</reference>
<keyword evidence="2" id="KW-1185">Reference proteome</keyword>